<evidence type="ECO:0000313" key="1">
    <source>
        <dbReference type="EMBL" id="MFC3897893.1"/>
    </source>
</evidence>
<keyword evidence="2" id="KW-1185">Reference proteome</keyword>
<reference evidence="2" key="1">
    <citation type="journal article" date="2019" name="Int. J. Syst. Evol. Microbiol.">
        <title>The Global Catalogue of Microorganisms (GCM) 10K type strain sequencing project: providing services to taxonomists for standard genome sequencing and annotation.</title>
        <authorList>
            <consortium name="The Broad Institute Genomics Platform"/>
            <consortium name="The Broad Institute Genome Sequencing Center for Infectious Disease"/>
            <person name="Wu L."/>
            <person name="Ma J."/>
        </authorList>
    </citation>
    <scope>NUCLEOTIDE SEQUENCE [LARGE SCALE GENOMIC DNA]</scope>
    <source>
        <strain evidence="2">CGMCC 4.7405</strain>
    </source>
</reference>
<dbReference type="RefSeq" id="WP_382379389.1">
    <property type="nucleotide sequence ID" value="NZ_JBHRZI010000044.1"/>
</dbReference>
<evidence type="ECO:0008006" key="3">
    <source>
        <dbReference type="Google" id="ProtNLM"/>
    </source>
</evidence>
<comment type="caution">
    <text evidence="1">The sequence shown here is derived from an EMBL/GenBank/DDBJ whole genome shotgun (WGS) entry which is preliminary data.</text>
</comment>
<dbReference type="EMBL" id="JBHRZI010000044">
    <property type="protein sequence ID" value="MFC3897893.1"/>
    <property type="molecule type" value="Genomic_DNA"/>
</dbReference>
<evidence type="ECO:0000313" key="2">
    <source>
        <dbReference type="Proteomes" id="UP001595690"/>
    </source>
</evidence>
<organism evidence="1 2">
    <name type="scientific">Lentzea rhizosphaerae</name>
    <dbReference type="NCBI Taxonomy" id="2041025"/>
    <lineage>
        <taxon>Bacteria</taxon>
        <taxon>Bacillati</taxon>
        <taxon>Actinomycetota</taxon>
        <taxon>Actinomycetes</taxon>
        <taxon>Pseudonocardiales</taxon>
        <taxon>Pseudonocardiaceae</taxon>
        <taxon>Lentzea</taxon>
    </lineage>
</organism>
<accession>A0ABV8C7E2</accession>
<name>A0ABV8C7E2_9PSEU</name>
<proteinExistence type="predicted"/>
<protein>
    <recommendedName>
        <fullName evidence="3">Peptidase A4 family protein</fullName>
    </recommendedName>
</protein>
<sequence>MKTKLAAVLLGVLAVVGLVVVPTASATPYYRDVYMRDNFGDVGNEPSTGSIYTSPDIKVCWTPVPCAVSQNPRAGLTNYVFVTLRRKPGGIGNVDGNLVLYRSNLGGGTAWPGGWTYIGNAGASVPVGGSTVMITWPGWNVPGPAHFCLLARWVSPNVDPMTFAEVANTQLNAQRNNNIAWRNVNSVRVFPLRPYWVSYTIGNPNPFDGRQSLILEQPERQFAGRVTIDLGQELAARWRAAGQKGTGLKQVGETQFQIVEPKFARLDGLALKGEERIEIGLTFETDVEAEPAVLQVRQVDEREGDLGGAEYRINDKENDKE</sequence>
<dbReference type="Proteomes" id="UP001595690">
    <property type="component" value="Unassembled WGS sequence"/>
</dbReference>
<gene>
    <name evidence="1" type="ORF">ACFOWZ_41055</name>
</gene>